<evidence type="ECO:0000313" key="1">
    <source>
        <dbReference type="EMBL" id="MCM2370828.1"/>
    </source>
</evidence>
<dbReference type="Proteomes" id="UP001202961">
    <property type="component" value="Unassembled WGS sequence"/>
</dbReference>
<gene>
    <name evidence="1" type="ORF">NB063_09435</name>
</gene>
<dbReference type="EMBL" id="JAMQBK010000024">
    <property type="protein sequence ID" value="MCM2370828.1"/>
    <property type="molecule type" value="Genomic_DNA"/>
</dbReference>
<keyword evidence="2" id="KW-1185">Reference proteome</keyword>
<accession>A0ABT0U1S1</accession>
<evidence type="ECO:0000313" key="2">
    <source>
        <dbReference type="Proteomes" id="UP001202961"/>
    </source>
</evidence>
<comment type="caution">
    <text evidence="1">The sequence shown here is derived from an EMBL/GenBank/DDBJ whole genome shotgun (WGS) entry which is preliminary data.</text>
</comment>
<reference evidence="1 2" key="1">
    <citation type="journal article" date="2022" name="Syst. Appl. Microbiol.">
        <title>Rhodopirellula aestuarii sp. nov., a novel member of the genus Rhodopirellula isolated from brackish sediments collected in the Tagus River estuary, Portugal.</title>
        <authorList>
            <person name="Vitorino I.R."/>
            <person name="Klimek D."/>
            <person name="Calusinska M."/>
            <person name="Lobo-da-Cunha A."/>
            <person name="Vasconcelos V."/>
            <person name="Lage O.M."/>
        </authorList>
    </citation>
    <scope>NUCLEOTIDE SEQUENCE [LARGE SCALE GENOMIC DNA]</scope>
    <source>
        <strain evidence="1 2">ICT_H3.1</strain>
    </source>
</reference>
<organism evidence="1 2">
    <name type="scientific">Aporhodopirellula aestuarii</name>
    <dbReference type="NCBI Taxonomy" id="2950107"/>
    <lineage>
        <taxon>Bacteria</taxon>
        <taxon>Pseudomonadati</taxon>
        <taxon>Planctomycetota</taxon>
        <taxon>Planctomycetia</taxon>
        <taxon>Pirellulales</taxon>
        <taxon>Pirellulaceae</taxon>
        <taxon>Aporhodopirellula</taxon>
    </lineage>
</organism>
<proteinExistence type="predicted"/>
<protein>
    <submittedName>
        <fullName evidence="1">Uncharacterized protein</fullName>
    </submittedName>
</protein>
<dbReference type="RefSeq" id="WP_250928472.1">
    <property type="nucleotide sequence ID" value="NZ_JAMQBK010000024.1"/>
</dbReference>
<sequence length="249" mass="28425">MVDHLVAKRLLPDQPSEGIWCVLTQDCDLVHHDLSGEPKVEVVLARHVDKPNKGYTWSKNARELHLRDESLGQSLAFHARDRETIPRWQLCSFQPNEVPLSRDSIKLLARWVSRKYYRAAFPGAFNDRIGRKTDDKIKKLLQKSPGHFHEIHIQITGDELPAGQDYNAIILCIAADEALESDKAYEATIELGKKFRALLQGCDGINVVECQVKSRDEVTLEDLDSMQRWDFDSITIRQTDTIDDTPADH</sequence>
<name>A0ABT0U1S1_9BACT</name>